<organism evidence="1">
    <name type="scientific">Drosophila melanogaster</name>
    <name type="common">Fruit fly</name>
    <dbReference type="NCBI Taxonomy" id="7227"/>
    <lineage>
        <taxon>Eukaryota</taxon>
        <taxon>Metazoa</taxon>
        <taxon>Ecdysozoa</taxon>
        <taxon>Arthropoda</taxon>
        <taxon>Hexapoda</taxon>
        <taxon>Insecta</taxon>
        <taxon>Pterygota</taxon>
        <taxon>Neoptera</taxon>
        <taxon>Endopterygota</taxon>
        <taxon>Diptera</taxon>
        <taxon>Brachycera</taxon>
        <taxon>Muscomorpha</taxon>
        <taxon>Ephydroidea</taxon>
        <taxon>Drosophilidae</taxon>
        <taxon>Drosophila</taxon>
        <taxon>Sophophora</taxon>
    </lineage>
</organism>
<dbReference type="EMBL" id="BK002789">
    <property type="protein sequence ID" value="DAA04294.1"/>
    <property type="molecule type" value="Genomic_DNA"/>
</dbReference>
<evidence type="ECO:0000313" key="1">
    <source>
        <dbReference type="EMBL" id="DAA04294.1"/>
    </source>
</evidence>
<proteinExistence type="predicted"/>
<gene>
    <name evidence="1" type="ORF">HDC15194</name>
</gene>
<dbReference type="AlphaFoldDB" id="Q6IJC7"/>
<accession>Q6IJC7</accession>
<protein>
    <submittedName>
        <fullName evidence="1">HDC15194</fullName>
    </submittedName>
</protein>
<sequence length="226" mass="24720">MKKRFNRVPHSFLDLQAAGESLKCPANKSKTSSETHHLITLDGPKQTPPASLAHHLLGQGSHKDVNNALISKNTKDLDLNRIPNPNLDLAIDCRVVSPATLASMIYAYLDTFRCRWQAFNASASVLLFPYLSDRSAKAAVSGCINVSAWFSGSSTFPSLTSGKFHFMAICMEIASSSSVVNNDFHHHHRHQLLLLLPPHAPAASSCPRIGFGIFLVGRVWECCNAD</sequence>
<reference evidence="1" key="1">
    <citation type="journal article" date="2003" name="Genome Biol.">
        <title>An integrated gene annotation and transcriptional profiling approach towards the full gene content of the Drosophila genome.</title>
        <authorList>
            <person name="Hild M."/>
            <person name="Beckmann B."/>
            <person name="Haas S.A."/>
            <person name="Koch B."/>
            <person name="Solovyev V."/>
            <person name="Busold C."/>
            <person name="Fellenberg K."/>
            <person name="Boutros M."/>
            <person name="Vingron M."/>
            <person name="Sauer F."/>
            <person name="Hoheisel J.D."/>
            <person name="Paro R."/>
        </authorList>
    </citation>
    <scope>NUCLEOTIDE SEQUENCE</scope>
</reference>
<name>Q6IJC7_DROME</name>